<reference evidence="2 3" key="1">
    <citation type="submission" date="2016-10" db="EMBL/GenBank/DDBJ databases">
        <authorList>
            <person name="de Groot N.N."/>
        </authorList>
    </citation>
    <scope>NUCLEOTIDE SEQUENCE [LARGE SCALE GENOMIC DNA]</scope>
    <source>
        <strain evidence="2 3">DSM 13760</strain>
    </source>
</reference>
<feature type="transmembrane region" description="Helical" evidence="1">
    <location>
        <begin position="136"/>
        <end position="159"/>
    </location>
</feature>
<organism evidence="2 3">
    <name type="scientific">Isobaculum melis</name>
    <dbReference type="NCBI Taxonomy" id="142588"/>
    <lineage>
        <taxon>Bacteria</taxon>
        <taxon>Bacillati</taxon>
        <taxon>Bacillota</taxon>
        <taxon>Bacilli</taxon>
        <taxon>Lactobacillales</taxon>
        <taxon>Carnobacteriaceae</taxon>
        <taxon>Isobaculum</taxon>
    </lineage>
</organism>
<keyword evidence="3" id="KW-1185">Reference proteome</keyword>
<evidence type="ECO:0000256" key="1">
    <source>
        <dbReference type="SAM" id="Phobius"/>
    </source>
</evidence>
<feature type="transmembrane region" description="Helical" evidence="1">
    <location>
        <begin position="171"/>
        <end position="190"/>
    </location>
</feature>
<proteinExistence type="predicted"/>
<keyword evidence="1" id="KW-1133">Transmembrane helix</keyword>
<dbReference type="STRING" id="142588.SAMN04488559_1274"/>
<sequence length="231" mass="25914">MMTTLTVKNNRKRNLNCLSYILIAFGLLGGELVLVAIEQAIYGADLSAFTLGQRLIHWSLTIVLWVAGCSYCYMTAKKEGIEPLRVIQPSLTAKTWFFIVVIVMISGLLSSYLWGWQFKPFVEFQGMMERHDSGGILAFIFQQMYYIAEGLVIVMIIAFGQTLGEQLIKGYVFPWGSIALGLTWGLGHLLSQDIVTALYCVIFSLFCGVLFLLIKKDAKLSLIVITLMFII</sequence>
<keyword evidence="1" id="KW-0812">Transmembrane</keyword>
<dbReference type="AlphaFoldDB" id="A0A1H9UCW2"/>
<dbReference type="Proteomes" id="UP000198948">
    <property type="component" value="Unassembled WGS sequence"/>
</dbReference>
<dbReference type="EMBL" id="FOHA01000027">
    <property type="protein sequence ID" value="SES07172.1"/>
    <property type="molecule type" value="Genomic_DNA"/>
</dbReference>
<keyword evidence="1" id="KW-0472">Membrane</keyword>
<accession>A0A1H9UCW2</accession>
<evidence type="ECO:0000313" key="3">
    <source>
        <dbReference type="Proteomes" id="UP000198948"/>
    </source>
</evidence>
<feature type="transmembrane region" description="Helical" evidence="1">
    <location>
        <begin position="196"/>
        <end position="214"/>
    </location>
</feature>
<protein>
    <recommendedName>
        <fullName evidence="4">CAAX protease self-immunity</fullName>
    </recommendedName>
</protein>
<name>A0A1H9UCW2_9LACT</name>
<gene>
    <name evidence="2" type="ORF">SAMN04488559_1274</name>
</gene>
<evidence type="ECO:0008006" key="4">
    <source>
        <dbReference type="Google" id="ProtNLM"/>
    </source>
</evidence>
<evidence type="ECO:0000313" key="2">
    <source>
        <dbReference type="EMBL" id="SES07172.1"/>
    </source>
</evidence>
<feature type="transmembrane region" description="Helical" evidence="1">
    <location>
        <begin position="20"/>
        <end position="43"/>
    </location>
</feature>
<feature type="transmembrane region" description="Helical" evidence="1">
    <location>
        <begin position="95"/>
        <end position="116"/>
    </location>
</feature>
<feature type="transmembrane region" description="Helical" evidence="1">
    <location>
        <begin position="55"/>
        <end position="74"/>
    </location>
</feature>